<accession>A0ABN0ZP18</accession>
<gene>
    <name evidence="1" type="ORF">GCM10008935_05400</name>
</gene>
<proteinExistence type="predicted"/>
<sequence length="75" mass="9047">MRVNDIQKIMFKRVGFKQSGAVIKLKSGFNIRVYLFKPKRIYQDLDDFAERYEVSKNKTEDYLILEKMNRKKVIL</sequence>
<organism evidence="1 2">
    <name type="scientific">Alkalibacillus silvisoli</name>
    <dbReference type="NCBI Taxonomy" id="392823"/>
    <lineage>
        <taxon>Bacteria</taxon>
        <taxon>Bacillati</taxon>
        <taxon>Bacillota</taxon>
        <taxon>Bacilli</taxon>
        <taxon>Bacillales</taxon>
        <taxon>Bacillaceae</taxon>
        <taxon>Alkalibacillus</taxon>
    </lineage>
</organism>
<evidence type="ECO:0000313" key="1">
    <source>
        <dbReference type="EMBL" id="GAA0453559.1"/>
    </source>
</evidence>
<keyword evidence="2" id="KW-1185">Reference proteome</keyword>
<dbReference type="EMBL" id="BAAACZ010000005">
    <property type="protein sequence ID" value="GAA0453559.1"/>
    <property type="molecule type" value="Genomic_DNA"/>
</dbReference>
<protein>
    <recommendedName>
        <fullName evidence="3">DUF5659 domain-containing protein</fullName>
    </recommendedName>
</protein>
<dbReference type="Proteomes" id="UP001500740">
    <property type="component" value="Unassembled WGS sequence"/>
</dbReference>
<evidence type="ECO:0008006" key="3">
    <source>
        <dbReference type="Google" id="ProtNLM"/>
    </source>
</evidence>
<comment type="caution">
    <text evidence="1">The sequence shown here is derived from an EMBL/GenBank/DDBJ whole genome shotgun (WGS) entry which is preliminary data.</text>
</comment>
<evidence type="ECO:0000313" key="2">
    <source>
        <dbReference type="Proteomes" id="UP001500740"/>
    </source>
</evidence>
<name>A0ABN0ZP18_9BACI</name>
<reference evidence="1 2" key="1">
    <citation type="journal article" date="2019" name="Int. J. Syst. Evol. Microbiol.">
        <title>The Global Catalogue of Microorganisms (GCM) 10K type strain sequencing project: providing services to taxonomists for standard genome sequencing and annotation.</title>
        <authorList>
            <consortium name="The Broad Institute Genomics Platform"/>
            <consortium name="The Broad Institute Genome Sequencing Center for Infectious Disease"/>
            <person name="Wu L."/>
            <person name="Ma J."/>
        </authorList>
    </citation>
    <scope>NUCLEOTIDE SEQUENCE [LARGE SCALE GENOMIC DNA]</scope>
    <source>
        <strain evidence="1 2">JCM 14193</strain>
    </source>
</reference>